<evidence type="ECO:0000313" key="1">
    <source>
        <dbReference type="EMBL" id="AFK43540.1"/>
    </source>
</evidence>
<reference evidence="1" key="1">
    <citation type="submission" date="2012-05" db="EMBL/GenBank/DDBJ databases">
        <authorList>
            <person name="Krishnakumar V."/>
            <person name="Cheung F."/>
            <person name="Xiao Y."/>
            <person name="Chan A."/>
            <person name="Moskal W.A."/>
            <person name="Town C.D."/>
        </authorList>
    </citation>
    <scope>NUCLEOTIDE SEQUENCE</scope>
</reference>
<protein>
    <submittedName>
        <fullName evidence="1">Uncharacterized protein</fullName>
    </submittedName>
</protein>
<name>I3STE8_MEDTR</name>
<dbReference type="AlphaFoldDB" id="I3STE8"/>
<accession>I3STE8</accession>
<sequence>MLPCLSLYLFEELTQMHRLRYQQIRSVPPCTFFYTVSQLKNALTKYDELPSTVQMLSCPWCSL</sequence>
<organism evidence="1">
    <name type="scientific">Medicago truncatula</name>
    <name type="common">Barrel medic</name>
    <name type="synonym">Medicago tribuloides</name>
    <dbReference type="NCBI Taxonomy" id="3880"/>
    <lineage>
        <taxon>Eukaryota</taxon>
        <taxon>Viridiplantae</taxon>
        <taxon>Streptophyta</taxon>
        <taxon>Embryophyta</taxon>
        <taxon>Tracheophyta</taxon>
        <taxon>Spermatophyta</taxon>
        <taxon>Magnoliopsida</taxon>
        <taxon>eudicotyledons</taxon>
        <taxon>Gunneridae</taxon>
        <taxon>Pentapetalae</taxon>
        <taxon>rosids</taxon>
        <taxon>fabids</taxon>
        <taxon>Fabales</taxon>
        <taxon>Fabaceae</taxon>
        <taxon>Papilionoideae</taxon>
        <taxon>50 kb inversion clade</taxon>
        <taxon>NPAAA clade</taxon>
        <taxon>Hologalegina</taxon>
        <taxon>IRL clade</taxon>
        <taxon>Trifolieae</taxon>
        <taxon>Medicago</taxon>
    </lineage>
</organism>
<dbReference type="EMBL" id="BT143746">
    <property type="protein sequence ID" value="AFK43540.1"/>
    <property type="molecule type" value="mRNA"/>
</dbReference>
<proteinExistence type="evidence at transcript level"/>